<protein>
    <recommendedName>
        <fullName evidence="4">Coiled-coil domain-containing protein 186</fullName>
    </recommendedName>
</protein>
<dbReference type="GO" id="GO:0005802">
    <property type="term" value="C:trans-Golgi network"/>
    <property type="evidence" value="ECO:0007669"/>
    <property type="project" value="TreeGrafter"/>
</dbReference>
<reference evidence="2 3" key="1">
    <citation type="submission" date="2023-03" db="EMBL/GenBank/DDBJ databases">
        <title>Genome insight into feeding habits of ladybird beetles.</title>
        <authorList>
            <person name="Li H.-S."/>
            <person name="Huang Y.-H."/>
            <person name="Pang H."/>
        </authorList>
    </citation>
    <scope>NUCLEOTIDE SEQUENCE [LARGE SCALE GENOMIC DNA]</scope>
    <source>
        <strain evidence="2">SYSU_2023b</strain>
        <tissue evidence="2">Whole body</tissue>
    </source>
</reference>
<dbReference type="PANTHER" id="PTHR18911:SF5">
    <property type="entry name" value="COILED-COIL DOMAIN-CONTAINING PROTEIN 186"/>
    <property type="match status" value="1"/>
</dbReference>
<evidence type="ECO:0000313" key="3">
    <source>
        <dbReference type="Proteomes" id="UP001431783"/>
    </source>
</evidence>
<feature type="coiled-coil region" evidence="1">
    <location>
        <begin position="261"/>
        <end position="288"/>
    </location>
</feature>
<gene>
    <name evidence="2" type="ORF">WA026_000017</name>
</gene>
<dbReference type="AlphaFoldDB" id="A0AAW1UW45"/>
<dbReference type="EMBL" id="JARQZJ010000121">
    <property type="protein sequence ID" value="KAK9887696.1"/>
    <property type="molecule type" value="Genomic_DNA"/>
</dbReference>
<keyword evidence="3" id="KW-1185">Reference proteome</keyword>
<organism evidence="2 3">
    <name type="scientific">Henosepilachna vigintioctopunctata</name>
    <dbReference type="NCBI Taxonomy" id="420089"/>
    <lineage>
        <taxon>Eukaryota</taxon>
        <taxon>Metazoa</taxon>
        <taxon>Ecdysozoa</taxon>
        <taxon>Arthropoda</taxon>
        <taxon>Hexapoda</taxon>
        <taxon>Insecta</taxon>
        <taxon>Pterygota</taxon>
        <taxon>Neoptera</taxon>
        <taxon>Endopterygota</taxon>
        <taxon>Coleoptera</taxon>
        <taxon>Polyphaga</taxon>
        <taxon>Cucujiformia</taxon>
        <taxon>Coccinelloidea</taxon>
        <taxon>Coccinellidae</taxon>
        <taxon>Epilachninae</taxon>
        <taxon>Epilachnini</taxon>
        <taxon>Henosepilachna</taxon>
    </lineage>
</organism>
<feature type="coiled-coil region" evidence="1">
    <location>
        <begin position="619"/>
        <end position="653"/>
    </location>
</feature>
<keyword evidence="1" id="KW-0175">Coiled coil</keyword>
<dbReference type="Proteomes" id="UP001431783">
    <property type="component" value="Unassembled WGS sequence"/>
</dbReference>
<comment type="caution">
    <text evidence="2">The sequence shown here is derived from an EMBL/GenBank/DDBJ whole genome shotgun (WGS) entry which is preliminary data.</text>
</comment>
<dbReference type="GO" id="GO:0031267">
    <property type="term" value="F:small GTPase binding"/>
    <property type="evidence" value="ECO:0007669"/>
    <property type="project" value="TreeGrafter"/>
</dbReference>
<dbReference type="GO" id="GO:0099518">
    <property type="term" value="P:vesicle cytoskeletal trafficking"/>
    <property type="evidence" value="ECO:0007669"/>
    <property type="project" value="TreeGrafter"/>
</dbReference>
<sequence>MTCEVPIQNKNSAVLDESNCEDHSLITEGNNHPRHEINKSIFTISKIKCFQELRTDLNPESWGNIEKCQQLLFEYYMKSEDLENKCTILHRNLQEVKNAWERAKIVKDDALKEKENMTIKYATSEKRVIDERKMKEKLQKKCEDLSKENNLFQQKLQAMVDEKTRICNLYDNKIHELKELQIDNNRIKNDNCILENELKLCHKALKKQAELYHNSQSQFESKSDEKVNPLETINASKEEHENQECIFNQNVPEQRPLITPSECFEKRYKEVEQQNHELSQKLGKLEVEKLEITKAFKIWVEPILQNEKNLQISTLETDSYNMPMINAGEQLKSLNIHLRLLKSKNADLEIDIEACRDREAEALLFTQQVTDMAMKLQSDYNILKKKIEELKGEQMSMKNVNAEYESHCDNLIKQLTEEKQNSLNEKIEHNEEIRSLKKELSALNVENLQLKQQVHDWQEEIHIIKRKYKLAMREMQKQMEIKASELIRYPDKKLSNSLPHNFPQMTHKSCSNHQVQVIQPEGNIEPKTLIERIVQLQRINARKSEKLDFLEDQVNTLILELQKKSKLIQIYMLRDRTNALTTNTMDECKCELKNGFMASINSGSIADKHLTLDMSLQINKKLQAVLEDALLENIILKENIDKLGHEIEKLDQKLKS</sequence>
<evidence type="ECO:0008006" key="4">
    <source>
        <dbReference type="Google" id="ProtNLM"/>
    </source>
</evidence>
<accession>A0AAW1UW45</accession>
<dbReference type="PANTHER" id="PTHR18911">
    <property type="entry name" value="CTCL TUMOR ANTIGEN HD-CL-01"/>
    <property type="match status" value="1"/>
</dbReference>
<feature type="coiled-coil region" evidence="1">
    <location>
        <begin position="533"/>
        <end position="567"/>
    </location>
</feature>
<feature type="coiled-coil region" evidence="1">
    <location>
        <begin position="128"/>
        <end position="190"/>
    </location>
</feature>
<evidence type="ECO:0000256" key="1">
    <source>
        <dbReference type="SAM" id="Coils"/>
    </source>
</evidence>
<evidence type="ECO:0000313" key="2">
    <source>
        <dbReference type="EMBL" id="KAK9887696.1"/>
    </source>
</evidence>
<dbReference type="InterPro" id="IPR038830">
    <property type="entry name" value="CCDC186"/>
</dbReference>
<proteinExistence type="predicted"/>
<name>A0AAW1UW45_9CUCU</name>
<feature type="coiled-coil region" evidence="1">
    <location>
        <begin position="331"/>
        <end position="467"/>
    </location>
</feature>